<dbReference type="Gene3D" id="3.30.70.330">
    <property type="match status" value="1"/>
</dbReference>
<dbReference type="GO" id="GO:0008270">
    <property type="term" value="F:zinc ion binding"/>
    <property type="evidence" value="ECO:0007669"/>
    <property type="project" value="UniProtKB-KW"/>
</dbReference>
<feature type="compositionally biased region" description="Polar residues" evidence="7">
    <location>
        <begin position="871"/>
        <end position="882"/>
    </location>
</feature>
<organism evidence="10 11">
    <name type="scientific">Botrytis hyacinthi</name>
    <dbReference type="NCBI Taxonomy" id="278943"/>
    <lineage>
        <taxon>Eukaryota</taxon>
        <taxon>Fungi</taxon>
        <taxon>Dikarya</taxon>
        <taxon>Ascomycota</taxon>
        <taxon>Pezizomycotina</taxon>
        <taxon>Leotiomycetes</taxon>
        <taxon>Helotiales</taxon>
        <taxon>Sclerotiniaceae</taxon>
        <taxon>Botrytis</taxon>
    </lineage>
</organism>
<feature type="domain" description="PHD-type" evidence="8">
    <location>
        <begin position="619"/>
        <end position="667"/>
    </location>
</feature>
<dbReference type="PROSITE" id="PS01359">
    <property type="entry name" value="ZF_PHD_1"/>
    <property type="match status" value="1"/>
</dbReference>
<evidence type="ECO:0000256" key="4">
    <source>
        <dbReference type="ARBA" id="ARBA00022884"/>
    </source>
</evidence>
<keyword evidence="4 6" id="KW-0694">RNA-binding</keyword>
<evidence type="ECO:0000313" key="11">
    <source>
        <dbReference type="Proteomes" id="UP000297814"/>
    </source>
</evidence>
<evidence type="ECO:0008006" key="12">
    <source>
        <dbReference type="Google" id="ProtNLM"/>
    </source>
</evidence>
<feature type="compositionally biased region" description="Polar residues" evidence="7">
    <location>
        <begin position="118"/>
        <end position="137"/>
    </location>
</feature>
<evidence type="ECO:0000256" key="3">
    <source>
        <dbReference type="ARBA" id="ARBA00022833"/>
    </source>
</evidence>
<dbReference type="InterPro" id="IPR001965">
    <property type="entry name" value="Znf_PHD"/>
</dbReference>
<gene>
    <name evidence="10" type="ORF">BHYA_0207g00150</name>
</gene>
<feature type="compositionally biased region" description="Polar residues" evidence="7">
    <location>
        <begin position="891"/>
        <end position="900"/>
    </location>
</feature>
<reference evidence="10 11" key="1">
    <citation type="submission" date="2017-12" db="EMBL/GenBank/DDBJ databases">
        <title>Comparative genomics of Botrytis spp.</title>
        <authorList>
            <person name="Valero-Jimenez C.A."/>
            <person name="Tapia P."/>
            <person name="Veloso J."/>
            <person name="Silva-Moreno E."/>
            <person name="Staats M."/>
            <person name="Valdes J.H."/>
            <person name="Van Kan J.A.L."/>
        </authorList>
    </citation>
    <scope>NUCLEOTIDE SEQUENCE [LARGE SCALE GENOMIC DNA]</scope>
    <source>
        <strain evidence="10 11">Bh0001</strain>
    </source>
</reference>
<feature type="compositionally biased region" description="Basic and acidic residues" evidence="7">
    <location>
        <begin position="1"/>
        <end position="12"/>
    </location>
</feature>
<dbReference type="InterPro" id="IPR019787">
    <property type="entry name" value="Znf_PHD-finger"/>
</dbReference>
<dbReference type="PROSITE" id="PS50016">
    <property type="entry name" value="ZF_PHD_2"/>
    <property type="match status" value="1"/>
</dbReference>
<dbReference type="SUPFAM" id="SSF54928">
    <property type="entry name" value="RNA-binding domain, RBD"/>
    <property type="match status" value="1"/>
</dbReference>
<feature type="region of interest" description="Disordered" evidence="7">
    <location>
        <begin position="1"/>
        <end position="77"/>
    </location>
</feature>
<keyword evidence="2 5" id="KW-0863">Zinc-finger</keyword>
<dbReference type="Pfam" id="PF00076">
    <property type="entry name" value="RRM_1"/>
    <property type="match status" value="1"/>
</dbReference>
<proteinExistence type="predicted"/>
<feature type="region of interest" description="Disordered" evidence="7">
    <location>
        <begin position="118"/>
        <end position="138"/>
    </location>
</feature>
<dbReference type="Gene3D" id="3.30.40.10">
    <property type="entry name" value="Zinc/RING finger domain, C3HC4 (zinc finger)"/>
    <property type="match status" value="1"/>
</dbReference>
<comment type="caution">
    <text evidence="10">The sequence shown here is derived from an EMBL/GenBank/DDBJ whole genome shotgun (WGS) entry which is preliminary data.</text>
</comment>
<dbReference type="Proteomes" id="UP000297814">
    <property type="component" value="Unassembled WGS sequence"/>
</dbReference>
<feature type="compositionally biased region" description="Low complexity" evidence="7">
    <location>
        <begin position="396"/>
        <end position="407"/>
    </location>
</feature>
<dbReference type="GO" id="GO:0003723">
    <property type="term" value="F:RNA binding"/>
    <property type="evidence" value="ECO:0007669"/>
    <property type="project" value="UniProtKB-UniRule"/>
</dbReference>
<dbReference type="AlphaFoldDB" id="A0A4Z1GKC9"/>
<dbReference type="SMART" id="SM00249">
    <property type="entry name" value="PHD"/>
    <property type="match status" value="1"/>
</dbReference>
<evidence type="ECO:0000256" key="5">
    <source>
        <dbReference type="PROSITE-ProRule" id="PRU00146"/>
    </source>
</evidence>
<dbReference type="SMART" id="SM00360">
    <property type="entry name" value="RRM"/>
    <property type="match status" value="1"/>
</dbReference>
<protein>
    <recommendedName>
        <fullName evidence="12">PHD-type domain-containing protein</fullName>
    </recommendedName>
</protein>
<dbReference type="PROSITE" id="PS50102">
    <property type="entry name" value="RRM"/>
    <property type="match status" value="1"/>
</dbReference>
<evidence type="ECO:0000259" key="8">
    <source>
        <dbReference type="PROSITE" id="PS50016"/>
    </source>
</evidence>
<feature type="compositionally biased region" description="Polar residues" evidence="7">
    <location>
        <begin position="14"/>
        <end position="29"/>
    </location>
</feature>
<evidence type="ECO:0000256" key="2">
    <source>
        <dbReference type="ARBA" id="ARBA00022771"/>
    </source>
</evidence>
<dbReference type="PANTHER" id="PTHR10501">
    <property type="entry name" value="U1 SMALL NUCLEAR RIBONUCLEOPROTEIN A/U2 SMALL NUCLEAR RIBONUCLEOPROTEIN B"/>
    <property type="match status" value="1"/>
</dbReference>
<dbReference type="InterPro" id="IPR013083">
    <property type="entry name" value="Znf_RING/FYVE/PHD"/>
</dbReference>
<evidence type="ECO:0000256" key="1">
    <source>
        <dbReference type="ARBA" id="ARBA00022723"/>
    </source>
</evidence>
<keyword evidence="1" id="KW-0479">Metal-binding</keyword>
<dbReference type="InterPro" id="IPR012677">
    <property type="entry name" value="Nucleotide-bd_a/b_plait_sf"/>
</dbReference>
<accession>A0A4Z1GKC9</accession>
<feature type="region of interest" description="Disordered" evidence="7">
    <location>
        <begin position="973"/>
        <end position="992"/>
    </location>
</feature>
<evidence type="ECO:0000313" key="10">
    <source>
        <dbReference type="EMBL" id="TGO34217.1"/>
    </source>
</evidence>
<feature type="domain" description="RRM" evidence="9">
    <location>
        <begin position="894"/>
        <end position="971"/>
    </location>
</feature>
<evidence type="ECO:0000259" key="9">
    <source>
        <dbReference type="PROSITE" id="PS50102"/>
    </source>
</evidence>
<keyword evidence="11" id="KW-1185">Reference proteome</keyword>
<evidence type="ECO:0000256" key="6">
    <source>
        <dbReference type="PROSITE-ProRule" id="PRU00176"/>
    </source>
</evidence>
<feature type="region of interest" description="Disordered" evidence="7">
    <location>
        <begin position="850"/>
        <end position="900"/>
    </location>
</feature>
<dbReference type="InterPro" id="IPR019786">
    <property type="entry name" value="Zinc_finger_PHD-type_CS"/>
</dbReference>
<name>A0A4Z1GKC9_9HELO</name>
<sequence>MNSETLVERGSEEILNTKQPSNNINSSWRRSFAGGKAVTPRFFEPRNFPSNEPTTHRQPEGDEPIEGHSCSPQENRHNYSQNSFQAVFRPPKSPIVQSSLPENRPGVSQSILQAFTASSVVQSKSSPENSPNTSQSPAHADTAVFIVRHTQAASPDYADPRRVPYTDLNIYPRAPIKSEFQQRYPQLVDCFKQAVDADKFLKYHTAKINYELRLCGSTPANAVASVIIFCAEALFKRLKPLLGSKHIRRQYQLINSSFLDRFQLAPSRSHPQVSTSTVVPFKVVYWSVANTPTQRNSAMEQVVARNHSFLTMCGSLVKYGDRTSTLGLLISMDSKLYGLTVDHLFKNQQGEEQPTIINEAEFLYDEDDSEDSEPEWAWIDDVKYEDFENAERGSEAESVSSGGSHAEITIDRGPNEDYGESINGHKADFMFTTDTTTAYLDWALIEFDDGYYERPNAFFSENDFANPKFFGMLSAAPKTGEVKVFMISGVSGTRKGVMLTSNSYIGGKPSEDLCQAWNVILSDSKGVINGDCGSLVVDQVTLEVYGHVVASNPLGEAYVVPLQDTFQQISNTLGAKDLSLPNPRLLMERLVAHYSKEGDTGVADKAKQILASMEDPEEERPCLMCDQSDQKDVLLSCNGCNAPYHTRCIDLDNIPGGFWYCMDCVESGTFGQCDESQGPVKGSTSSSDSLAEQHQRLYSSINSTIQSGTSSELTDPSLSAYDQTTFPPQSIIVLPCEFININCGVTFLSDDFENWLAHSLTHFKNHPPPSKCFCLFCDKEFKDINNSYGNWRNRMMHSRDHFLDGKTNIQSDSLVIEYMWRNNLIDEADYTLTQRYITYPSTSKIVRKGFETTESKPPIRNHPDKGALTDHGSSVSNQQESPQIKPAKQNPPCNTLSVGNLPSDASAKELMAIFSKQKGFKRLCLTAKQNGPTCSVQFEDIIYATNSLRALNGASLPNSTKGGIQLSFSKQPLGVRSGPSRPPPSLPTAAELSASTAPIDFPSEYISSHLVQRGGRDFSTGWNEPAFPTMGTGATNEFPPAFMYGK</sequence>
<dbReference type="SUPFAM" id="SSF57903">
    <property type="entry name" value="FYVE/PHD zinc finger"/>
    <property type="match status" value="1"/>
</dbReference>
<dbReference type="InterPro" id="IPR000504">
    <property type="entry name" value="RRM_dom"/>
</dbReference>
<feature type="region of interest" description="Disordered" evidence="7">
    <location>
        <begin position="390"/>
        <end position="419"/>
    </location>
</feature>
<evidence type="ECO:0000256" key="7">
    <source>
        <dbReference type="SAM" id="MobiDB-lite"/>
    </source>
</evidence>
<dbReference type="InterPro" id="IPR035979">
    <property type="entry name" value="RBD_domain_sf"/>
</dbReference>
<dbReference type="EMBL" id="PQXK01000207">
    <property type="protein sequence ID" value="TGO34217.1"/>
    <property type="molecule type" value="Genomic_DNA"/>
</dbReference>
<dbReference type="InterPro" id="IPR011011">
    <property type="entry name" value="Znf_FYVE_PHD"/>
</dbReference>
<keyword evidence="3" id="KW-0862">Zinc</keyword>
<dbReference type="Pfam" id="PF00628">
    <property type="entry name" value="PHD"/>
    <property type="match status" value="1"/>
</dbReference>